<dbReference type="Proteomes" id="UP000238823">
    <property type="component" value="Unassembled WGS sequence"/>
</dbReference>
<dbReference type="EMBL" id="PVNL01000135">
    <property type="protein sequence ID" value="PRP96405.1"/>
    <property type="molecule type" value="Genomic_DNA"/>
</dbReference>
<evidence type="ECO:0000256" key="1">
    <source>
        <dbReference type="SAM" id="Phobius"/>
    </source>
</evidence>
<evidence type="ECO:0000313" key="3">
    <source>
        <dbReference type="Proteomes" id="UP000238823"/>
    </source>
</evidence>
<proteinExistence type="predicted"/>
<gene>
    <name evidence="2" type="ORF">ENSA7_72200</name>
</gene>
<keyword evidence="1" id="KW-0812">Transmembrane</keyword>
<keyword evidence="1" id="KW-0472">Membrane</keyword>
<dbReference type="AlphaFoldDB" id="A0A2S9XU70"/>
<accession>A0A2S9XU70</accession>
<name>A0A2S9XU70_9BACT</name>
<feature type="transmembrane region" description="Helical" evidence="1">
    <location>
        <begin position="12"/>
        <end position="33"/>
    </location>
</feature>
<reference evidence="2 3" key="1">
    <citation type="submission" date="2018-03" db="EMBL/GenBank/DDBJ databases">
        <title>Draft Genome Sequences of the Obligatory Marine Myxobacteria Enhygromyxa salina SWB007.</title>
        <authorList>
            <person name="Poehlein A."/>
            <person name="Moghaddam J.A."/>
            <person name="Harms H."/>
            <person name="Alanjari M."/>
            <person name="Koenig G.M."/>
            <person name="Daniel R."/>
            <person name="Schaeberle T.F."/>
        </authorList>
    </citation>
    <scope>NUCLEOTIDE SEQUENCE [LARGE SCALE GENOMIC DNA]</scope>
    <source>
        <strain evidence="2 3">SWB007</strain>
    </source>
</reference>
<organism evidence="2 3">
    <name type="scientific">Enhygromyxa salina</name>
    <dbReference type="NCBI Taxonomy" id="215803"/>
    <lineage>
        <taxon>Bacteria</taxon>
        <taxon>Pseudomonadati</taxon>
        <taxon>Myxococcota</taxon>
        <taxon>Polyangia</taxon>
        <taxon>Nannocystales</taxon>
        <taxon>Nannocystaceae</taxon>
        <taxon>Enhygromyxa</taxon>
    </lineage>
</organism>
<keyword evidence="1" id="KW-1133">Transmembrane helix</keyword>
<evidence type="ECO:0000313" key="2">
    <source>
        <dbReference type="EMBL" id="PRP96405.1"/>
    </source>
</evidence>
<protein>
    <submittedName>
        <fullName evidence="2">Uncharacterized protein</fullName>
    </submittedName>
</protein>
<sequence length="38" mass="4451">MLSSEFWPRLLRSGAVGLFIYCSLRLIWLNVILEQLGR</sequence>
<comment type="caution">
    <text evidence="2">The sequence shown here is derived from an EMBL/GenBank/DDBJ whole genome shotgun (WGS) entry which is preliminary data.</text>
</comment>